<proteinExistence type="predicted"/>
<evidence type="ECO:0000313" key="2">
    <source>
        <dbReference type="EMBL" id="CAB4011469.1"/>
    </source>
</evidence>
<feature type="compositionally biased region" description="Polar residues" evidence="1">
    <location>
        <begin position="51"/>
        <end position="62"/>
    </location>
</feature>
<evidence type="ECO:0000256" key="1">
    <source>
        <dbReference type="SAM" id="MobiDB-lite"/>
    </source>
</evidence>
<dbReference type="AlphaFoldDB" id="A0A7D9IP25"/>
<sequence>MFVQLFRRSTEDASMFADAEEFAHLLEDSGGVAQGGSEDVDMRGVSWKQQQWEMNRMRNPSQKNNFRGGKNRGRGSRNFGQGSAGAGKSSRNFGRGSAGAGKTSKNFGEGRKKIGKGRGKPKNMGNKRRKGK</sequence>
<dbReference type="Proteomes" id="UP001152795">
    <property type="component" value="Unassembled WGS sequence"/>
</dbReference>
<protein>
    <submittedName>
        <fullName evidence="2">Uncharacterized protein</fullName>
    </submittedName>
</protein>
<organism evidence="2 3">
    <name type="scientific">Paramuricea clavata</name>
    <name type="common">Red gorgonian</name>
    <name type="synonym">Violescent sea-whip</name>
    <dbReference type="NCBI Taxonomy" id="317549"/>
    <lineage>
        <taxon>Eukaryota</taxon>
        <taxon>Metazoa</taxon>
        <taxon>Cnidaria</taxon>
        <taxon>Anthozoa</taxon>
        <taxon>Octocorallia</taxon>
        <taxon>Malacalcyonacea</taxon>
        <taxon>Plexauridae</taxon>
        <taxon>Paramuricea</taxon>
    </lineage>
</organism>
<accession>A0A7D9IP25</accession>
<reference evidence="2" key="1">
    <citation type="submission" date="2020-04" db="EMBL/GenBank/DDBJ databases">
        <authorList>
            <person name="Alioto T."/>
            <person name="Alioto T."/>
            <person name="Gomez Garrido J."/>
        </authorList>
    </citation>
    <scope>NUCLEOTIDE SEQUENCE</scope>
    <source>
        <strain evidence="2">A484AB</strain>
    </source>
</reference>
<feature type="region of interest" description="Disordered" evidence="1">
    <location>
        <begin position="51"/>
        <end position="132"/>
    </location>
</feature>
<gene>
    <name evidence="2" type="ORF">PACLA_8A078544</name>
</gene>
<dbReference type="EMBL" id="CACRXK020007159">
    <property type="protein sequence ID" value="CAB4011469.1"/>
    <property type="molecule type" value="Genomic_DNA"/>
</dbReference>
<comment type="caution">
    <text evidence="2">The sequence shown here is derived from an EMBL/GenBank/DDBJ whole genome shotgun (WGS) entry which is preliminary data.</text>
</comment>
<feature type="compositionally biased region" description="Basic residues" evidence="1">
    <location>
        <begin position="113"/>
        <end position="132"/>
    </location>
</feature>
<evidence type="ECO:0000313" key="3">
    <source>
        <dbReference type="Proteomes" id="UP001152795"/>
    </source>
</evidence>
<keyword evidence="3" id="KW-1185">Reference proteome</keyword>
<name>A0A7D9IP25_PARCT</name>